<dbReference type="Pfam" id="PF00400">
    <property type="entry name" value="WD40"/>
    <property type="match status" value="13"/>
</dbReference>
<feature type="repeat" description="WD" evidence="3">
    <location>
        <begin position="1003"/>
        <end position="1044"/>
    </location>
</feature>
<dbReference type="InterPro" id="IPR027417">
    <property type="entry name" value="P-loop_NTPase"/>
</dbReference>
<dbReference type="PROSITE" id="PS00678">
    <property type="entry name" value="WD_REPEATS_1"/>
    <property type="match status" value="4"/>
</dbReference>
<feature type="repeat" description="WD" evidence="3">
    <location>
        <begin position="584"/>
        <end position="625"/>
    </location>
</feature>
<dbReference type="eggNOG" id="COG2319">
    <property type="taxonomic scope" value="Bacteria"/>
</dbReference>
<feature type="repeat" description="WD" evidence="3">
    <location>
        <begin position="961"/>
        <end position="1002"/>
    </location>
</feature>
<feature type="repeat" description="WD" evidence="3">
    <location>
        <begin position="1087"/>
        <end position="1119"/>
    </location>
</feature>
<feature type="repeat" description="WD" evidence="3">
    <location>
        <begin position="751"/>
        <end position="783"/>
    </location>
</feature>
<dbReference type="PRINTS" id="PR00320">
    <property type="entry name" value="GPROTEINBRPT"/>
</dbReference>
<feature type="repeat" description="WD" evidence="3">
    <location>
        <begin position="709"/>
        <end position="750"/>
    </location>
</feature>
<name>U5VWA6_9ACTN</name>
<evidence type="ECO:0000313" key="5">
    <source>
        <dbReference type="EMBL" id="AGZ39946.1"/>
    </source>
</evidence>
<organism evidence="5 6">
    <name type="scientific">Actinoplanes friuliensis DSM 7358</name>
    <dbReference type="NCBI Taxonomy" id="1246995"/>
    <lineage>
        <taxon>Bacteria</taxon>
        <taxon>Bacillati</taxon>
        <taxon>Actinomycetota</taxon>
        <taxon>Actinomycetes</taxon>
        <taxon>Micromonosporales</taxon>
        <taxon>Micromonosporaceae</taxon>
        <taxon>Actinoplanes</taxon>
    </lineage>
</organism>
<dbReference type="SUPFAM" id="SSF50978">
    <property type="entry name" value="WD40 repeat-like"/>
    <property type="match status" value="2"/>
</dbReference>
<dbReference type="KEGG" id="afs:AFR_08285"/>
<keyword evidence="2" id="KW-0677">Repeat</keyword>
<dbReference type="eggNOG" id="COG1672">
    <property type="taxonomic scope" value="Bacteria"/>
</dbReference>
<evidence type="ECO:0000256" key="1">
    <source>
        <dbReference type="ARBA" id="ARBA00022574"/>
    </source>
</evidence>
<dbReference type="InterPro" id="IPR036322">
    <property type="entry name" value="WD40_repeat_dom_sf"/>
</dbReference>
<feature type="repeat" description="WD" evidence="3">
    <location>
        <begin position="667"/>
        <end position="708"/>
    </location>
</feature>
<dbReference type="CDD" id="cd00200">
    <property type="entry name" value="WD40"/>
    <property type="match status" value="2"/>
</dbReference>
<dbReference type="PATRIC" id="fig|1246995.3.peg.1689"/>
<feature type="domain" description="Novel STAND NTPase 1" evidence="4">
    <location>
        <begin position="37"/>
        <end position="441"/>
    </location>
</feature>
<evidence type="ECO:0000256" key="3">
    <source>
        <dbReference type="PROSITE-ProRule" id="PRU00221"/>
    </source>
</evidence>
<dbReference type="STRING" id="1246995.AFR_08285"/>
<protein>
    <recommendedName>
        <fullName evidence="4">Novel STAND NTPase 1 domain-containing protein</fullName>
    </recommendedName>
</protein>
<dbReference type="InterPro" id="IPR049052">
    <property type="entry name" value="nSTAND1"/>
</dbReference>
<evidence type="ECO:0000313" key="6">
    <source>
        <dbReference type="Proteomes" id="UP000017746"/>
    </source>
</evidence>
<accession>U5VWA6</accession>
<gene>
    <name evidence="5" type="ORF">AFR_08285</name>
</gene>
<dbReference type="EMBL" id="CP006272">
    <property type="protein sequence ID" value="AGZ39946.1"/>
    <property type="molecule type" value="Genomic_DNA"/>
</dbReference>
<dbReference type="Proteomes" id="UP000017746">
    <property type="component" value="Chromosome"/>
</dbReference>
<dbReference type="Pfam" id="PF20703">
    <property type="entry name" value="nSTAND1"/>
    <property type="match status" value="1"/>
</dbReference>
<dbReference type="PANTHER" id="PTHR44129">
    <property type="entry name" value="WD REPEAT-CONTAINING PROTEIN POP1"/>
    <property type="match status" value="1"/>
</dbReference>
<dbReference type="InterPro" id="IPR001680">
    <property type="entry name" value="WD40_rpt"/>
</dbReference>
<feature type="repeat" description="WD" evidence="3">
    <location>
        <begin position="877"/>
        <end position="918"/>
    </location>
</feature>
<dbReference type="SUPFAM" id="SSF52540">
    <property type="entry name" value="P-loop containing nucleoside triphosphate hydrolases"/>
    <property type="match status" value="1"/>
</dbReference>
<dbReference type="PROSITE" id="PS50294">
    <property type="entry name" value="WD_REPEATS_REGION"/>
    <property type="match status" value="13"/>
</dbReference>
<dbReference type="HOGENOM" id="CLU_002352_0_2_11"/>
<feature type="repeat" description="WD" evidence="3">
    <location>
        <begin position="793"/>
        <end position="834"/>
    </location>
</feature>
<feature type="repeat" description="WD" evidence="3">
    <location>
        <begin position="626"/>
        <end position="660"/>
    </location>
</feature>
<dbReference type="InterPro" id="IPR020472">
    <property type="entry name" value="WD40_PAC1"/>
</dbReference>
<reference evidence="5 6" key="1">
    <citation type="journal article" date="2014" name="J. Biotechnol.">
        <title>Complete genome sequence of the actinobacterium Actinoplanes friuliensis HAG 010964, producer of the lipopeptide antibiotic friulimycin.</title>
        <authorList>
            <person name="Ruckert C."/>
            <person name="Szczepanowski R."/>
            <person name="Albersmeier A."/>
            <person name="Goesmann A."/>
            <person name="Fischer N."/>
            <person name="Steinkamper A."/>
            <person name="Puhler A."/>
            <person name="Biener R."/>
            <person name="Schwartz D."/>
            <person name="Kalinowski J."/>
        </authorList>
    </citation>
    <scope>NUCLEOTIDE SEQUENCE [LARGE SCALE GENOMIC DNA]</scope>
    <source>
        <strain evidence="5 6">DSM 7358</strain>
    </source>
</reference>
<evidence type="ECO:0000256" key="2">
    <source>
        <dbReference type="ARBA" id="ARBA00022737"/>
    </source>
</evidence>
<feature type="repeat" description="WD" evidence="3">
    <location>
        <begin position="919"/>
        <end position="960"/>
    </location>
</feature>
<dbReference type="Gene3D" id="2.130.10.10">
    <property type="entry name" value="YVTN repeat-like/Quinoprotein amine dehydrogenase"/>
    <property type="match status" value="5"/>
</dbReference>
<dbReference type="InterPro" id="IPR050349">
    <property type="entry name" value="WD_LIS1/nudF_dynein_reg"/>
</dbReference>
<evidence type="ECO:0000259" key="4">
    <source>
        <dbReference type="Pfam" id="PF20703"/>
    </source>
</evidence>
<dbReference type="SMART" id="SM00320">
    <property type="entry name" value="WD40"/>
    <property type="match status" value="14"/>
</dbReference>
<dbReference type="PROSITE" id="PS50082">
    <property type="entry name" value="WD_REPEATS_2"/>
    <property type="match status" value="13"/>
</dbReference>
<keyword evidence="1 3" id="KW-0853">WD repeat</keyword>
<feature type="repeat" description="WD" evidence="3">
    <location>
        <begin position="1045"/>
        <end position="1086"/>
    </location>
</feature>
<sequence length="1151" mass="125822">MDLSGGTEKGWEHLWQSLMRLGLDPLDDFPWDPQRPPYPGLSAFQESDSAVFFGRTTEVDNLLNCFQQRLSPSRQGVAIIGPSGSGKSSLLRAGLLPRLRKMSTEWIIVPPFRPTDGETPLSALARRINGLVPPSDQQGWRATSDLLNAEPTALLEISRDLIDYNGKADACVVIVIDQLEELITRASPDQRTRFGEAILAATYSGSPVWVVTTLRSEFLSRFLETPRFAEVVQRQILVGPMTSGRLQEVIEEPARKTGLTFDEGLKERMVEDTTGGDALPLLAYTLRRLYDQVQGRQVRRITDADYMAIGGRYAQAGGVIGVLMTYADQIVESLGPDGTLVVPTLLKMVNLDAHNQPTKRRVSRTEFRNGEERIVEAFVQQRLLTTDRADNGEVMVEVAHEALLRVWSPLETAINAARSDLLARSELERAARDWHVNKRRPSYGLQGERLVVADRLVSRGLVNLDHENLLADFLRASRRADAATRQRNSEQLAERVQGNLNEDPELSILLALAAIEDYGPTARAILALNSAVDKSRLRHSIHGHDGPMLSARYSPDGSRIVTSGEDGKARVWLLADTSEPETVFGAHTGIVGSADFSPDGRTVVSGSEDCTARVWSVGTGAEILRLTGHSGRVRHVAFCPCSEHVITASEDHTAKVWNMSGSVLSTFEGHTGIVLATDVSPDESLLVTASSDHSARVWDLWTGEQLRTLIGHEDWLRSPHFSPDGVRIATASEDGTARVWNASDGSCTEVLNGHSGRVRASVWSPTGDRLLTGSGDGTARVWDSKDFSEKVALRGHKNRVRDADFSPDGIHVVTASEDGIARVWTVEENPDQFVVARYRTRVRSACWSPSGSSLAIAKEDGSAEVVVLGELARRIKLEGHRTRVAKSIFSPDGTTVLTGSSDGTARVWDTASGECLMTIEAHADWIRDIALSHDGERLATASSDKSVSMWSLTTGEKIAELIGHQAPVLSVTFSPDGLHILTASADRTAKIWSIASSIEVLSLDGHGDWVRSANYSPLGDQVVTASEDATARVWDPSTGDSILVMDAHEDWVRSASFAPDGIRIVSASGDRTVRVWRATNGEQLHIFRQHTEMVGSATYDASGTRIVTASHDGTVRIFEDLSLDGLLSKARRRTFRNLTPEERAGYGLEIA</sequence>
<keyword evidence="6" id="KW-1185">Reference proteome</keyword>
<feature type="repeat" description="WD" evidence="3">
    <location>
        <begin position="541"/>
        <end position="582"/>
    </location>
</feature>
<dbReference type="AlphaFoldDB" id="U5VWA6"/>
<dbReference type="InterPro" id="IPR019775">
    <property type="entry name" value="WD40_repeat_CS"/>
</dbReference>
<dbReference type="InterPro" id="IPR015943">
    <property type="entry name" value="WD40/YVTN_repeat-like_dom_sf"/>
</dbReference>
<dbReference type="Gene3D" id="3.40.50.300">
    <property type="entry name" value="P-loop containing nucleotide triphosphate hydrolases"/>
    <property type="match status" value="1"/>
</dbReference>
<proteinExistence type="predicted"/>